<accession>A0A166L743</accession>
<dbReference type="CDD" id="cd00559">
    <property type="entry name" value="Cyanase_C"/>
    <property type="match status" value="1"/>
</dbReference>
<dbReference type="NCBIfam" id="TIGR00673">
    <property type="entry name" value="cynS"/>
    <property type="match status" value="1"/>
</dbReference>
<dbReference type="PANTHER" id="PTHR34186:SF2">
    <property type="entry name" value="CYANATE HYDRATASE"/>
    <property type="match status" value="1"/>
</dbReference>
<dbReference type="PANTHER" id="PTHR34186">
    <property type="entry name" value="CYANATE HYDRATASE"/>
    <property type="match status" value="1"/>
</dbReference>
<dbReference type="NCBIfam" id="NF002773">
    <property type="entry name" value="PRK02866.1"/>
    <property type="match status" value="1"/>
</dbReference>
<dbReference type="OrthoDB" id="10019422at2759"/>
<dbReference type="InterPro" id="IPR008076">
    <property type="entry name" value="Cyanase"/>
</dbReference>
<organism evidence="5 6">
    <name type="scientific">Athelia psychrophila</name>
    <dbReference type="NCBI Taxonomy" id="1759441"/>
    <lineage>
        <taxon>Eukaryota</taxon>
        <taxon>Fungi</taxon>
        <taxon>Dikarya</taxon>
        <taxon>Basidiomycota</taxon>
        <taxon>Agaricomycotina</taxon>
        <taxon>Agaricomycetes</taxon>
        <taxon>Agaricomycetidae</taxon>
        <taxon>Atheliales</taxon>
        <taxon>Atheliaceae</taxon>
        <taxon>Athelia</taxon>
    </lineage>
</organism>
<dbReference type="Pfam" id="PF02560">
    <property type="entry name" value="Cyanate_lyase"/>
    <property type="match status" value="1"/>
</dbReference>
<evidence type="ECO:0000259" key="4">
    <source>
        <dbReference type="SMART" id="SM01116"/>
    </source>
</evidence>
<comment type="function">
    <text evidence="1 3">Catalyzes the reaction of cyanate with bicarbonate to produce ammonia and carbon dioxide.</text>
</comment>
<dbReference type="EMBL" id="KV417538">
    <property type="protein sequence ID" value="KZP22644.1"/>
    <property type="molecule type" value="Genomic_DNA"/>
</dbReference>
<keyword evidence="2 3" id="KW-0456">Lyase</keyword>
<keyword evidence="6" id="KW-1185">Reference proteome</keyword>
<feature type="active site" evidence="3">
    <location>
        <position position="106"/>
    </location>
</feature>
<evidence type="ECO:0000313" key="5">
    <source>
        <dbReference type="EMBL" id="KZP22644.1"/>
    </source>
</evidence>
<reference evidence="5 6" key="1">
    <citation type="journal article" date="2016" name="Mol. Biol. Evol.">
        <title>Comparative Genomics of Early-Diverging Mushroom-Forming Fungi Provides Insights into the Origins of Lignocellulose Decay Capabilities.</title>
        <authorList>
            <person name="Nagy L.G."/>
            <person name="Riley R."/>
            <person name="Tritt A."/>
            <person name="Adam C."/>
            <person name="Daum C."/>
            <person name="Floudas D."/>
            <person name="Sun H."/>
            <person name="Yadav J.S."/>
            <person name="Pangilinan J."/>
            <person name="Larsson K.H."/>
            <person name="Matsuura K."/>
            <person name="Barry K."/>
            <person name="Labutti K."/>
            <person name="Kuo R."/>
            <person name="Ohm R.A."/>
            <person name="Bhattacharya S.S."/>
            <person name="Shirouzu T."/>
            <person name="Yoshinaga Y."/>
            <person name="Martin F.M."/>
            <person name="Grigoriev I.V."/>
            <person name="Hibbett D.S."/>
        </authorList>
    </citation>
    <scope>NUCLEOTIDE SEQUENCE [LARGE SCALE GENOMIC DNA]</scope>
    <source>
        <strain evidence="5 6">CBS 109695</strain>
    </source>
</reference>
<comment type="catalytic activity">
    <reaction evidence="3">
        <text>cyanate + hydrogencarbonate + 3 H(+) = NH4(+) + 2 CO2</text>
        <dbReference type="Rhea" id="RHEA:11120"/>
        <dbReference type="ChEBI" id="CHEBI:15378"/>
        <dbReference type="ChEBI" id="CHEBI:16526"/>
        <dbReference type="ChEBI" id="CHEBI:17544"/>
        <dbReference type="ChEBI" id="CHEBI:28938"/>
        <dbReference type="ChEBI" id="CHEBI:29195"/>
        <dbReference type="EC" id="4.2.1.104"/>
    </reaction>
</comment>
<dbReference type="SUPFAM" id="SSF47413">
    <property type="entry name" value="lambda repressor-like DNA-binding domains"/>
    <property type="match status" value="1"/>
</dbReference>
<gene>
    <name evidence="3" type="primary">cyn1</name>
    <name evidence="5" type="ORF">FIBSPDRAFT_919329</name>
</gene>
<evidence type="ECO:0000256" key="3">
    <source>
        <dbReference type="HAMAP-Rule" id="MF_03139"/>
    </source>
</evidence>
<dbReference type="PIRSF" id="PIRSF001263">
    <property type="entry name" value="Cyanate_hydratas"/>
    <property type="match status" value="1"/>
</dbReference>
<dbReference type="HAMAP" id="MF_00535">
    <property type="entry name" value="Cyanate_hydrat"/>
    <property type="match status" value="1"/>
</dbReference>
<dbReference type="Pfam" id="PF21291">
    <property type="entry name" value="CYNS_N"/>
    <property type="match status" value="1"/>
</dbReference>
<proteinExistence type="inferred from homology"/>
<dbReference type="GO" id="GO:0008824">
    <property type="term" value="F:cyanate hydratase activity"/>
    <property type="evidence" value="ECO:0007669"/>
    <property type="project" value="UniProtKB-UniRule"/>
</dbReference>
<evidence type="ECO:0000256" key="1">
    <source>
        <dbReference type="ARBA" id="ARBA00003561"/>
    </source>
</evidence>
<feature type="active site" evidence="3">
    <location>
        <position position="109"/>
    </location>
</feature>
<dbReference type="InterPro" id="IPR048564">
    <property type="entry name" value="CYNS_N"/>
</dbReference>
<sequence length="171" mass="19194">MSNQVQQTVPSNNTPLKDLPSMSATLFEAKARKGLTFDEIAKALGRDEVWVAAAFYGQAKFEPEDIEKLSGVLDISQGHLQSELGAHWWPYRGIGTTPPTDPVIYRLYETLTISRRVLVYGHAIKAVIHEKFGDGIMSMIDCKINIEKKPDPKGDRVLLTFDGKFLPYAKW</sequence>
<protein>
    <recommendedName>
        <fullName evidence="3">Cyanate hydratase</fullName>
        <shortName evidence="3">Cyanase</shortName>
        <ecNumber evidence="3">4.2.1.104</ecNumber>
    </recommendedName>
    <alternativeName>
        <fullName evidence="3">Cyanate hydrolase</fullName>
    </alternativeName>
    <alternativeName>
        <fullName evidence="3">Cyanate lyase</fullName>
    </alternativeName>
</protein>
<dbReference type="InterPro" id="IPR010982">
    <property type="entry name" value="Lambda_DNA-bd_dom_sf"/>
</dbReference>
<evidence type="ECO:0000313" key="6">
    <source>
        <dbReference type="Proteomes" id="UP000076532"/>
    </source>
</evidence>
<dbReference type="GO" id="GO:0003677">
    <property type="term" value="F:DNA binding"/>
    <property type="evidence" value="ECO:0007669"/>
    <property type="project" value="InterPro"/>
</dbReference>
<name>A0A166L743_9AGAM</name>
<dbReference type="STRING" id="436010.A0A166L743"/>
<evidence type="ECO:0000256" key="2">
    <source>
        <dbReference type="ARBA" id="ARBA00023239"/>
    </source>
</evidence>
<dbReference type="SMART" id="SM01116">
    <property type="entry name" value="Cyanate_lyase"/>
    <property type="match status" value="1"/>
</dbReference>
<feature type="domain" description="Cyanate lyase C-terminal" evidence="4">
    <location>
        <begin position="93"/>
        <end position="171"/>
    </location>
</feature>
<dbReference type="Proteomes" id="UP000076532">
    <property type="component" value="Unassembled WGS sequence"/>
</dbReference>
<comment type="similarity">
    <text evidence="3">Belongs to the cyanase family.</text>
</comment>
<dbReference type="InterPro" id="IPR036581">
    <property type="entry name" value="Cyanate_lyase_C_sf"/>
</dbReference>
<dbReference type="SUPFAM" id="SSF55234">
    <property type="entry name" value="Cyanase C-terminal domain"/>
    <property type="match status" value="1"/>
</dbReference>
<dbReference type="AlphaFoldDB" id="A0A166L743"/>
<dbReference type="Gene3D" id="1.10.260.40">
    <property type="entry name" value="lambda repressor-like DNA-binding domains"/>
    <property type="match status" value="1"/>
</dbReference>
<dbReference type="InterPro" id="IPR003712">
    <property type="entry name" value="Cyanate_lyase_C"/>
</dbReference>
<dbReference type="PRINTS" id="PR01693">
    <property type="entry name" value="CYANASE"/>
</dbReference>
<dbReference type="Gene3D" id="3.30.1160.10">
    <property type="entry name" value="Cyanate lyase, C-terminal domain"/>
    <property type="match status" value="1"/>
</dbReference>
<feature type="active site" evidence="3">
    <location>
        <position position="138"/>
    </location>
</feature>
<dbReference type="EC" id="4.2.1.104" evidence="3"/>